<dbReference type="InterPro" id="IPR029063">
    <property type="entry name" value="SAM-dependent_MTases_sf"/>
</dbReference>
<sequence length="119" mass="12984">MPDKVVVQNSAYWELLAPHRHAEPVEFFLDGGNALTDEEMAAAGELRGRRVLHLACSVGDEALSFALHGAEVTAVDIAHPHLATGRSKAEALAVNVNFIRQDMMTLDPEVTGFDLIYRS</sequence>
<feature type="domain" description="Methyltransferase" evidence="1">
    <location>
        <begin position="51"/>
        <end position="117"/>
    </location>
</feature>
<dbReference type="SUPFAM" id="SSF53335">
    <property type="entry name" value="S-adenosyl-L-methionine-dependent methyltransferases"/>
    <property type="match status" value="1"/>
</dbReference>
<dbReference type="GO" id="GO:0032259">
    <property type="term" value="P:methylation"/>
    <property type="evidence" value="ECO:0007669"/>
    <property type="project" value="UniProtKB-KW"/>
</dbReference>
<evidence type="ECO:0000313" key="2">
    <source>
        <dbReference type="EMBL" id="MBB5978183.1"/>
    </source>
</evidence>
<evidence type="ECO:0000313" key="3">
    <source>
        <dbReference type="Proteomes" id="UP000558997"/>
    </source>
</evidence>
<proteinExistence type="predicted"/>
<dbReference type="Gene3D" id="3.40.50.150">
    <property type="entry name" value="Vaccinia Virus protein VP39"/>
    <property type="match status" value="1"/>
</dbReference>
<dbReference type="InterPro" id="IPR041698">
    <property type="entry name" value="Methyltransf_25"/>
</dbReference>
<name>A0A841DI19_9ACTN</name>
<accession>A0A841DI19</accession>
<keyword evidence="3" id="KW-1185">Reference proteome</keyword>
<organism evidence="2 3">
    <name type="scientific">Kribbella solani</name>
    <dbReference type="NCBI Taxonomy" id="236067"/>
    <lineage>
        <taxon>Bacteria</taxon>
        <taxon>Bacillati</taxon>
        <taxon>Actinomycetota</taxon>
        <taxon>Actinomycetes</taxon>
        <taxon>Propionibacteriales</taxon>
        <taxon>Kribbellaceae</taxon>
        <taxon>Kribbella</taxon>
    </lineage>
</organism>
<dbReference type="Pfam" id="PF13649">
    <property type="entry name" value="Methyltransf_25"/>
    <property type="match status" value="1"/>
</dbReference>
<dbReference type="RefSeq" id="WP_184832464.1">
    <property type="nucleotide sequence ID" value="NZ_BAAAVN010000004.1"/>
</dbReference>
<comment type="caution">
    <text evidence="2">The sequence shown here is derived from an EMBL/GenBank/DDBJ whole genome shotgun (WGS) entry which is preliminary data.</text>
</comment>
<keyword evidence="2" id="KW-0808">Transferase</keyword>
<keyword evidence="2" id="KW-0489">Methyltransferase</keyword>
<dbReference type="GO" id="GO:0008168">
    <property type="term" value="F:methyltransferase activity"/>
    <property type="evidence" value="ECO:0007669"/>
    <property type="project" value="UniProtKB-KW"/>
</dbReference>
<gene>
    <name evidence="2" type="ORF">HDA44_001524</name>
</gene>
<evidence type="ECO:0000259" key="1">
    <source>
        <dbReference type="Pfam" id="PF13649"/>
    </source>
</evidence>
<protein>
    <submittedName>
        <fullName evidence="2">2-polyprenyl-3-methyl-5-hydroxy-6-metoxy-1, 4-benzoquinol methylase</fullName>
    </submittedName>
</protein>
<reference evidence="2 3" key="1">
    <citation type="submission" date="2020-08" db="EMBL/GenBank/DDBJ databases">
        <title>Sequencing the genomes of 1000 actinobacteria strains.</title>
        <authorList>
            <person name="Klenk H.-P."/>
        </authorList>
    </citation>
    <scope>NUCLEOTIDE SEQUENCE [LARGE SCALE GENOMIC DNA]</scope>
    <source>
        <strain evidence="2 3">DSM 17294</strain>
    </source>
</reference>
<dbReference type="Proteomes" id="UP000558997">
    <property type="component" value="Unassembled WGS sequence"/>
</dbReference>
<dbReference type="CDD" id="cd02440">
    <property type="entry name" value="AdoMet_MTases"/>
    <property type="match status" value="1"/>
</dbReference>
<dbReference type="EMBL" id="JACHNF010000001">
    <property type="protein sequence ID" value="MBB5978183.1"/>
    <property type="molecule type" value="Genomic_DNA"/>
</dbReference>
<dbReference type="AlphaFoldDB" id="A0A841DI19"/>